<comment type="caution">
    <text evidence="1">The sequence shown here is derived from an EMBL/GenBank/DDBJ whole genome shotgun (WGS) entry which is preliminary data.</text>
</comment>
<protein>
    <submittedName>
        <fullName evidence="1">Uncharacterized protein</fullName>
    </submittedName>
</protein>
<sequence length="618" mass="68030">MRTTGFDDCGPTLWLRTLQPSRAPPIMSTYCWRDFDSTFDWETFARGFVVAAGFETIVRGHAIDPTTSGHLPLTAPEFDVEIAISEGPEHRVHQRLPSTMNSDSEIAVDRNLTYQTQLLARKYRENLPSVTQQTLAYCQARVRAAIDTITSEGCWGDNNAPIAILGIYQNNLLRESDIVARAVLHAVERQDPIIIPNYLLAFCKVIDRWRDRRLFWRTAEELALEAADAANPDYQARAARRKFLFSDLATVRIDHEWSTDFAHPASPQHSLATAPLQLLHHSSGLWLFSDPMRTAGFDDHGPTLWLRTLQPSRAPPITSTYCWRDFDSTFDWETFMRYKHANEMRALRSRRSGHLPLTAPEFDVEIVISEGPKHRAHHRVGRGGSKVRVGCGSGRSSPPWEATCNSDIEVLEGPPPTWSVRPRSHRSAAAITAEDGDVEFIDADSSMGSPESSPIPRPPSMASIMAAVQAAAPLPPTARPPTMRSVMAAVQASTQAAAPPPAAARPSSMSSVMAAVQASTAPRLVVPAVQAPSAGPPPAPLAAQDLASPVGDTPSLLPNFYDSDRGPSPDILQTRYEGRTVADILEELGMTVPPPTARAMSSYNNYMSYMSYMSYNSY</sequence>
<organism evidence="1 2">
    <name type="scientific">Hygrophoropsis aurantiaca</name>
    <dbReference type="NCBI Taxonomy" id="72124"/>
    <lineage>
        <taxon>Eukaryota</taxon>
        <taxon>Fungi</taxon>
        <taxon>Dikarya</taxon>
        <taxon>Basidiomycota</taxon>
        <taxon>Agaricomycotina</taxon>
        <taxon>Agaricomycetes</taxon>
        <taxon>Agaricomycetidae</taxon>
        <taxon>Boletales</taxon>
        <taxon>Coniophorineae</taxon>
        <taxon>Hygrophoropsidaceae</taxon>
        <taxon>Hygrophoropsis</taxon>
    </lineage>
</organism>
<name>A0ACB8A0U5_9AGAM</name>
<gene>
    <name evidence="1" type="ORF">BJ138DRAFT_1183231</name>
</gene>
<dbReference type="EMBL" id="MU268048">
    <property type="protein sequence ID" value="KAH7906238.1"/>
    <property type="molecule type" value="Genomic_DNA"/>
</dbReference>
<reference evidence="1" key="1">
    <citation type="journal article" date="2021" name="New Phytol.">
        <title>Evolutionary innovations through gain and loss of genes in the ectomycorrhizal Boletales.</title>
        <authorList>
            <person name="Wu G."/>
            <person name="Miyauchi S."/>
            <person name="Morin E."/>
            <person name="Kuo A."/>
            <person name="Drula E."/>
            <person name="Varga T."/>
            <person name="Kohler A."/>
            <person name="Feng B."/>
            <person name="Cao Y."/>
            <person name="Lipzen A."/>
            <person name="Daum C."/>
            <person name="Hundley H."/>
            <person name="Pangilinan J."/>
            <person name="Johnson J."/>
            <person name="Barry K."/>
            <person name="LaButti K."/>
            <person name="Ng V."/>
            <person name="Ahrendt S."/>
            <person name="Min B."/>
            <person name="Choi I.G."/>
            <person name="Park H."/>
            <person name="Plett J.M."/>
            <person name="Magnuson J."/>
            <person name="Spatafora J.W."/>
            <person name="Nagy L.G."/>
            <person name="Henrissat B."/>
            <person name="Grigoriev I.V."/>
            <person name="Yang Z.L."/>
            <person name="Xu J."/>
            <person name="Martin F.M."/>
        </authorList>
    </citation>
    <scope>NUCLEOTIDE SEQUENCE</scope>
    <source>
        <strain evidence="1">ATCC 28755</strain>
    </source>
</reference>
<evidence type="ECO:0000313" key="2">
    <source>
        <dbReference type="Proteomes" id="UP000790377"/>
    </source>
</evidence>
<accession>A0ACB8A0U5</accession>
<evidence type="ECO:0000313" key="1">
    <source>
        <dbReference type="EMBL" id="KAH7906238.1"/>
    </source>
</evidence>
<proteinExistence type="predicted"/>
<dbReference type="Proteomes" id="UP000790377">
    <property type="component" value="Unassembled WGS sequence"/>
</dbReference>
<keyword evidence="2" id="KW-1185">Reference proteome</keyword>